<feature type="transmembrane region" description="Helical" evidence="6">
    <location>
        <begin position="83"/>
        <end position="104"/>
    </location>
</feature>
<dbReference type="PANTHER" id="PTHR37422">
    <property type="entry name" value="TEICHURONIC ACID BIOSYNTHESIS PROTEIN TUAE"/>
    <property type="match status" value="1"/>
</dbReference>
<evidence type="ECO:0000256" key="6">
    <source>
        <dbReference type="SAM" id="Phobius"/>
    </source>
</evidence>
<feature type="transmembrane region" description="Helical" evidence="6">
    <location>
        <begin position="110"/>
        <end position="134"/>
    </location>
</feature>
<dbReference type="RefSeq" id="WP_268786251.1">
    <property type="nucleotide sequence ID" value="NZ_JAPQYE010000005.1"/>
</dbReference>
<feature type="region of interest" description="Disordered" evidence="5">
    <location>
        <begin position="416"/>
        <end position="457"/>
    </location>
</feature>
<keyword evidence="9" id="KW-1185">Reference proteome</keyword>
<organism evidence="8 9">
    <name type="scientific">Mycolicibacterium iranicum</name>
    <name type="common">Mycobacterium iranicum</name>
    <dbReference type="NCBI Taxonomy" id="912594"/>
    <lineage>
        <taxon>Bacteria</taxon>
        <taxon>Bacillati</taxon>
        <taxon>Actinomycetota</taxon>
        <taxon>Actinomycetes</taxon>
        <taxon>Mycobacteriales</taxon>
        <taxon>Mycobacteriaceae</taxon>
        <taxon>Mycolicibacterium</taxon>
    </lineage>
</organism>
<evidence type="ECO:0000256" key="3">
    <source>
        <dbReference type="ARBA" id="ARBA00022989"/>
    </source>
</evidence>
<keyword evidence="3 6" id="KW-1133">Transmembrane helix</keyword>
<accession>A0ABT4HFM3</accession>
<evidence type="ECO:0000313" key="8">
    <source>
        <dbReference type="EMBL" id="MCZ0728995.1"/>
    </source>
</evidence>
<proteinExistence type="predicted"/>
<protein>
    <recommendedName>
        <fullName evidence="7">O-antigen ligase-related domain-containing protein</fullName>
    </recommendedName>
</protein>
<comment type="subcellular location">
    <subcellularLocation>
        <location evidence="1">Membrane</location>
        <topology evidence="1">Multi-pass membrane protein</topology>
    </subcellularLocation>
</comment>
<feature type="transmembrane region" description="Helical" evidence="6">
    <location>
        <begin position="53"/>
        <end position="71"/>
    </location>
</feature>
<keyword evidence="2 6" id="KW-0812">Transmembrane</keyword>
<keyword evidence="4 6" id="KW-0472">Membrane</keyword>
<dbReference type="Proteomes" id="UP001084650">
    <property type="component" value="Unassembled WGS sequence"/>
</dbReference>
<dbReference type="EMBL" id="JAPQYE010000005">
    <property type="protein sequence ID" value="MCZ0728995.1"/>
    <property type="molecule type" value="Genomic_DNA"/>
</dbReference>
<feature type="transmembrane region" description="Helical" evidence="6">
    <location>
        <begin position="338"/>
        <end position="362"/>
    </location>
</feature>
<feature type="transmembrane region" description="Helical" evidence="6">
    <location>
        <begin position="220"/>
        <end position="250"/>
    </location>
</feature>
<dbReference type="PANTHER" id="PTHR37422:SF23">
    <property type="entry name" value="TEICHURONIC ACID BIOSYNTHESIS PROTEIN TUAE"/>
    <property type="match status" value="1"/>
</dbReference>
<feature type="transmembrane region" description="Helical" evidence="6">
    <location>
        <begin position="369"/>
        <end position="389"/>
    </location>
</feature>
<feature type="compositionally biased region" description="Low complexity" evidence="5">
    <location>
        <begin position="431"/>
        <end position="445"/>
    </location>
</feature>
<dbReference type="InterPro" id="IPR051533">
    <property type="entry name" value="WaaL-like"/>
</dbReference>
<name>A0ABT4HFM3_MYCIR</name>
<evidence type="ECO:0000256" key="5">
    <source>
        <dbReference type="SAM" id="MobiDB-lite"/>
    </source>
</evidence>
<evidence type="ECO:0000313" key="9">
    <source>
        <dbReference type="Proteomes" id="UP001084650"/>
    </source>
</evidence>
<feature type="transmembrane region" description="Helical" evidence="6">
    <location>
        <begin position="195"/>
        <end position="213"/>
    </location>
</feature>
<dbReference type="Pfam" id="PF04932">
    <property type="entry name" value="Wzy_C"/>
    <property type="match status" value="1"/>
</dbReference>
<evidence type="ECO:0000256" key="4">
    <source>
        <dbReference type="ARBA" id="ARBA00023136"/>
    </source>
</evidence>
<comment type="caution">
    <text evidence="8">The sequence shown here is derived from an EMBL/GenBank/DDBJ whole genome shotgun (WGS) entry which is preliminary data.</text>
</comment>
<dbReference type="InterPro" id="IPR007016">
    <property type="entry name" value="O-antigen_ligase-rel_domated"/>
</dbReference>
<feature type="transmembrane region" description="Helical" evidence="6">
    <location>
        <begin position="146"/>
        <end position="168"/>
    </location>
</feature>
<gene>
    <name evidence="8" type="ORF">OY187_13145</name>
</gene>
<evidence type="ECO:0000259" key="7">
    <source>
        <dbReference type="Pfam" id="PF04932"/>
    </source>
</evidence>
<evidence type="ECO:0000256" key="1">
    <source>
        <dbReference type="ARBA" id="ARBA00004141"/>
    </source>
</evidence>
<reference evidence="8" key="1">
    <citation type="submission" date="2022-12" db="EMBL/GenBank/DDBJ databases">
        <title>Whole genome sequence of Mycolicibacterium iranicum strain SBH312.</title>
        <authorList>
            <person name="Jani J."/>
            <person name="Arifin Mustapha Z."/>
            <person name="Ahmed K."/>
            <person name="Kai Ling C."/>
        </authorList>
    </citation>
    <scope>NUCLEOTIDE SEQUENCE</scope>
    <source>
        <strain evidence="8">SBH312</strain>
    </source>
</reference>
<feature type="transmembrane region" description="Helical" evidence="6">
    <location>
        <begin position="262"/>
        <end position="279"/>
    </location>
</feature>
<evidence type="ECO:0000256" key="2">
    <source>
        <dbReference type="ARBA" id="ARBA00022692"/>
    </source>
</evidence>
<feature type="domain" description="O-antigen ligase-related" evidence="7">
    <location>
        <begin position="222"/>
        <end position="321"/>
    </location>
</feature>
<sequence length="457" mass="48856">MMMFAVVAISSLIVALFTLEYRWRPAALGAAFFLRIAIPSYIGDVGVPGLLPSLHVSTTLILSCGVVWTMASRKLPYGTTETAAPIPILWHVALGAVALGSIVSSESLNAMGSAAGLVLNQMVAPYLFCMLVYATSRQSATFVRNAGRLFAIVCVFESMIAIMVYVQILPQPFISVNRVVGEWVDAGRHPATLDHAITLGLLLVAGMLMTVYFRSRLTAISALIIMMVGIYLTQSRIALAGAIAAIAYLFFAGSKSFGERMIMLFAVGAGFVILSTSELSEGVLSRIQDDAGSTSARMRALQLFADNWTDFVVSGVGIERNKLYFNVNGLVSSGESAAICYAVGIGIPLTLLYFFLIVWIIGHCVRHTGYLSPPSASAIIVLVSIQFYSSIATESAAGLILWSTIGVALAATRPPSRITTHDTGPRPPSISANNRSRSTSNSRGTDNNRHSNLSRLA</sequence>